<dbReference type="Gene3D" id="3.40.50.150">
    <property type="entry name" value="Vaccinia Virus protein VP39"/>
    <property type="match status" value="1"/>
</dbReference>
<accession>A0A1B1AMT2</accession>
<sequence length="283" mass="30248">MSDTLVSLWTDVRKRLEAAGVDSPVLDARLLIEAGAGVSRLEIVTDPRRALSQVQVDAVNLLTARRVSREPLSHIIGRKHFWTLDLAVNEHVLTPRPETEFVVEAGLQETLPADAPHRILDLGAGSGAIILALLKDRPNATGVAVDVSDRALEMVHKNAAELGVADRIEIRSGDWAKHINERFDLVVSNPPYIPTADIDGLAPEVSRFEPRLALDGGPDGMIAYRIITAALPRLLKPGGAFALEVGLGQAEGVKAMAEAAGLAASEPRRDLSGIPRVVVGHAV</sequence>
<dbReference type="InterPro" id="IPR002052">
    <property type="entry name" value="DNA_methylase_N6_adenine_CS"/>
</dbReference>
<dbReference type="NCBIfam" id="TIGR00536">
    <property type="entry name" value="hemK_fam"/>
    <property type="match status" value="1"/>
</dbReference>
<feature type="binding site" evidence="5">
    <location>
        <position position="146"/>
    </location>
    <ligand>
        <name>S-adenosyl-L-methionine</name>
        <dbReference type="ChEBI" id="CHEBI:59789"/>
    </ligand>
</feature>
<dbReference type="Pfam" id="PF17827">
    <property type="entry name" value="PrmC_N"/>
    <property type="match status" value="1"/>
</dbReference>
<dbReference type="HAMAP" id="MF_02126">
    <property type="entry name" value="RF_methyltr_PrmC"/>
    <property type="match status" value="1"/>
</dbReference>
<dbReference type="InterPro" id="IPR004556">
    <property type="entry name" value="HemK-like"/>
</dbReference>
<feature type="binding site" evidence="5">
    <location>
        <position position="189"/>
    </location>
    <ligand>
        <name>S-adenosyl-L-methionine</name>
        <dbReference type="ChEBI" id="CHEBI:59789"/>
    </ligand>
</feature>
<dbReference type="STRING" id="1759059.ATE48_19220"/>
<dbReference type="InterPro" id="IPR029063">
    <property type="entry name" value="SAM-dependent_MTases_sf"/>
</dbReference>
<dbReference type="EC" id="2.1.1.297" evidence="5"/>
<feature type="binding site" evidence="5">
    <location>
        <position position="175"/>
    </location>
    <ligand>
        <name>S-adenosyl-L-methionine</name>
        <dbReference type="ChEBI" id="CHEBI:59789"/>
    </ligand>
</feature>
<comment type="similarity">
    <text evidence="5">Belongs to the protein N5-glutamine methyltransferase family. PrmC subfamily.</text>
</comment>
<dbReference type="EMBL" id="CP013244">
    <property type="protein sequence ID" value="ANP47877.1"/>
    <property type="molecule type" value="Genomic_DNA"/>
</dbReference>
<name>A0A1B1AMT2_9PROT</name>
<dbReference type="KEGG" id="cbot:ATE48_19220"/>
<keyword evidence="2 5" id="KW-0808">Transferase</keyword>
<dbReference type="NCBIfam" id="TIGR03534">
    <property type="entry name" value="RF_mod_PrmC"/>
    <property type="match status" value="1"/>
</dbReference>
<dbReference type="InterPro" id="IPR007848">
    <property type="entry name" value="Small_mtfrase_dom"/>
</dbReference>
<comment type="function">
    <text evidence="5">Methylates the class 1 translation termination release factors RF1/PrfA and RF2/PrfB on the glutamine residue of the universally conserved GGQ motif.</text>
</comment>
<evidence type="ECO:0000256" key="2">
    <source>
        <dbReference type="ARBA" id="ARBA00022679"/>
    </source>
</evidence>
<feature type="binding site" evidence="5">
    <location>
        <begin position="123"/>
        <end position="127"/>
    </location>
    <ligand>
        <name>S-adenosyl-L-methionine</name>
        <dbReference type="ChEBI" id="CHEBI:59789"/>
    </ligand>
</feature>
<evidence type="ECO:0000256" key="4">
    <source>
        <dbReference type="ARBA" id="ARBA00048391"/>
    </source>
</evidence>
<evidence type="ECO:0000256" key="1">
    <source>
        <dbReference type="ARBA" id="ARBA00022603"/>
    </source>
</evidence>
<evidence type="ECO:0000256" key="3">
    <source>
        <dbReference type="ARBA" id="ARBA00022691"/>
    </source>
</evidence>
<dbReference type="SUPFAM" id="SSF53335">
    <property type="entry name" value="S-adenosyl-L-methionine-dependent methyltransferases"/>
    <property type="match status" value="1"/>
</dbReference>
<dbReference type="GO" id="GO:0102559">
    <property type="term" value="F:peptide chain release factor N(5)-glutamine methyltransferase activity"/>
    <property type="evidence" value="ECO:0007669"/>
    <property type="project" value="UniProtKB-EC"/>
</dbReference>
<dbReference type="CDD" id="cd02440">
    <property type="entry name" value="AdoMet_MTases"/>
    <property type="match status" value="1"/>
</dbReference>
<keyword evidence="9" id="KW-1185">Reference proteome</keyword>
<feature type="domain" description="Methyltransferase small" evidence="6">
    <location>
        <begin position="107"/>
        <end position="192"/>
    </location>
</feature>
<keyword evidence="1 5" id="KW-0489">Methyltransferase</keyword>
<dbReference type="OrthoDB" id="9800643at2"/>
<dbReference type="InterPro" id="IPR040758">
    <property type="entry name" value="PrmC_N"/>
</dbReference>
<dbReference type="InParanoid" id="A0A1B1AMT2"/>
<dbReference type="Pfam" id="PF05175">
    <property type="entry name" value="MTS"/>
    <property type="match status" value="1"/>
</dbReference>
<proteinExistence type="inferred from homology"/>
<dbReference type="RefSeq" id="WP_066774426.1">
    <property type="nucleotide sequence ID" value="NZ_CP013244.1"/>
</dbReference>
<evidence type="ECO:0000259" key="7">
    <source>
        <dbReference type="Pfam" id="PF17827"/>
    </source>
</evidence>
<dbReference type="PROSITE" id="PS00092">
    <property type="entry name" value="N6_MTASE"/>
    <property type="match status" value="1"/>
</dbReference>
<dbReference type="AlphaFoldDB" id="A0A1B1AMT2"/>
<dbReference type="PANTHER" id="PTHR18895">
    <property type="entry name" value="HEMK METHYLTRANSFERASE"/>
    <property type="match status" value="1"/>
</dbReference>
<dbReference type="InterPro" id="IPR019874">
    <property type="entry name" value="RF_methyltr_PrmC"/>
</dbReference>
<dbReference type="GO" id="GO:0003676">
    <property type="term" value="F:nucleic acid binding"/>
    <property type="evidence" value="ECO:0007669"/>
    <property type="project" value="InterPro"/>
</dbReference>
<evidence type="ECO:0000259" key="6">
    <source>
        <dbReference type="Pfam" id="PF05175"/>
    </source>
</evidence>
<reference evidence="8 9" key="1">
    <citation type="submission" date="2015-11" db="EMBL/GenBank/DDBJ databases">
        <title>Whole-Genome Sequence of Candidatus Oderbacter manganicum from the National Park Lower Oder Valley, Germany.</title>
        <authorList>
            <person name="Braun B."/>
            <person name="Liere K."/>
            <person name="Szewzyk U."/>
        </authorList>
    </citation>
    <scope>NUCLEOTIDE SEQUENCE [LARGE SCALE GENOMIC DNA]</scope>
    <source>
        <strain evidence="8 9">OTSz_A_272</strain>
    </source>
</reference>
<feature type="binding site" evidence="5">
    <location>
        <begin position="189"/>
        <end position="192"/>
    </location>
    <ligand>
        <name>substrate</name>
    </ligand>
</feature>
<feature type="domain" description="Release factor glutamine methyltransferase N-terminal" evidence="7">
    <location>
        <begin position="9"/>
        <end position="77"/>
    </location>
</feature>
<protein>
    <recommendedName>
        <fullName evidence="5">Release factor glutamine methyltransferase</fullName>
        <shortName evidence="5">RF MTase</shortName>
        <ecNumber evidence="5">2.1.1.297</ecNumber>
    </recommendedName>
    <alternativeName>
        <fullName evidence="5">N5-glutamine methyltransferase PrmC</fullName>
    </alternativeName>
    <alternativeName>
        <fullName evidence="5">Protein-(glutamine-N5) MTase PrmC</fullName>
    </alternativeName>
    <alternativeName>
        <fullName evidence="5">Protein-glutamine N-methyltransferase PrmC</fullName>
    </alternativeName>
</protein>
<gene>
    <name evidence="5" type="primary">prmC</name>
    <name evidence="8" type="ORF">ATE48_19220</name>
</gene>
<evidence type="ECO:0000313" key="8">
    <source>
        <dbReference type="EMBL" id="ANP47877.1"/>
    </source>
</evidence>
<dbReference type="Proteomes" id="UP000092498">
    <property type="component" value="Chromosome"/>
</dbReference>
<dbReference type="Gene3D" id="1.10.8.10">
    <property type="entry name" value="DNA helicase RuvA subunit, C-terminal domain"/>
    <property type="match status" value="1"/>
</dbReference>
<comment type="catalytic activity">
    <reaction evidence="4 5">
        <text>L-glutaminyl-[peptide chain release factor] + S-adenosyl-L-methionine = N(5)-methyl-L-glutaminyl-[peptide chain release factor] + S-adenosyl-L-homocysteine + H(+)</text>
        <dbReference type="Rhea" id="RHEA:42896"/>
        <dbReference type="Rhea" id="RHEA-COMP:10271"/>
        <dbReference type="Rhea" id="RHEA-COMP:10272"/>
        <dbReference type="ChEBI" id="CHEBI:15378"/>
        <dbReference type="ChEBI" id="CHEBI:30011"/>
        <dbReference type="ChEBI" id="CHEBI:57856"/>
        <dbReference type="ChEBI" id="CHEBI:59789"/>
        <dbReference type="ChEBI" id="CHEBI:61891"/>
        <dbReference type="EC" id="2.1.1.297"/>
    </reaction>
</comment>
<organism evidence="8 9">
    <name type="scientific">Candidatus Viadribacter manganicus</name>
    <dbReference type="NCBI Taxonomy" id="1759059"/>
    <lineage>
        <taxon>Bacteria</taxon>
        <taxon>Pseudomonadati</taxon>
        <taxon>Pseudomonadota</taxon>
        <taxon>Alphaproteobacteria</taxon>
        <taxon>Hyphomonadales</taxon>
        <taxon>Hyphomonadaceae</taxon>
        <taxon>Candidatus Viadribacter</taxon>
    </lineage>
</organism>
<dbReference type="PANTHER" id="PTHR18895:SF74">
    <property type="entry name" value="MTRF1L RELEASE FACTOR GLUTAMINE METHYLTRANSFERASE"/>
    <property type="match status" value="1"/>
</dbReference>
<dbReference type="FunCoup" id="A0A1B1AMT2">
    <property type="interactions" value="465"/>
</dbReference>
<dbReference type="GO" id="GO:0032259">
    <property type="term" value="P:methylation"/>
    <property type="evidence" value="ECO:0007669"/>
    <property type="project" value="UniProtKB-KW"/>
</dbReference>
<evidence type="ECO:0000313" key="9">
    <source>
        <dbReference type="Proteomes" id="UP000092498"/>
    </source>
</evidence>
<keyword evidence="3 5" id="KW-0949">S-adenosyl-L-methionine</keyword>
<evidence type="ECO:0000256" key="5">
    <source>
        <dbReference type="HAMAP-Rule" id="MF_02126"/>
    </source>
</evidence>
<dbReference type="InterPro" id="IPR050320">
    <property type="entry name" value="N5-glutamine_MTase"/>
</dbReference>